<comment type="caution">
    <text evidence="8">The sequence shown here is derived from an EMBL/GenBank/DDBJ whole genome shotgun (WGS) entry which is preliminary data.</text>
</comment>
<keyword evidence="3 4" id="KW-0408">Iron</keyword>
<dbReference type="PROSITE" id="PS51007">
    <property type="entry name" value="CYTC"/>
    <property type="match status" value="2"/>
</dbReference>
<dbReference type="AlphaFoldDB" id="A0A7Z0ESR0"/>
<dbReference type="PANTHER" id="PTHR33751:SF13">
    <property type="entry name" value="CYTOCHROME BC1 COMPLEX CYTOCHROME C SUBUNIT"/>
    <property type="match status" value="1"/>
</dbReference>
<dbReference type="EMBL" id="JACCFS010000001">
    <property type="protein sequence ID" value="NYJ37227.1"/>
    <property type="molecule type" value="Genomic_DNA"/>
</dbReference>
<keyword evidence="6" id="KW-0472">Membrane</keyword>
<keyword evidence="1 4" id="KW-0349">Heme</keyword>
<dbReference type="PANTHER" id="PTHR33751">
    <property type="entry name" value="CBB3-TYPE CYTOCHROME C OXIDASE SUBUNIT FIXP"/>
    <property type="match status" value="1"/>
</dbReference>
<dbReference type="Pfam" id="PF13442">
    <property type="entry name" value="Cytochrome_CBB3"/>
    <property type="match status" value="2"/>
</dbReference>
<proteinExistence type="predicted"/>
<feature type="region of interest" description="Disordered" evidence="5">
    <location>
        <begin position="143"/>
        <end position="164"/>
    </location>
</feature>
<accession>A0A7Z0ESR0</accession>
<name>A0A7Z0ESR0_9ACTN</name>
<evidence type="ECO:0000256" key="2">
    <source>
        <dbReference type="ARBA" id="ARBA00022723"/>
    </source>
</evidence>
<gene>
    <name evidence="8" type="ORF">HNR10_005108</name>
</gene>
<dbReference type="InterPro" id="IPR050597">
    <property type="entry name" value="Cytochrome_c_Oxidase_Subunit"/>
</dbReference>
<evidence type="ECO:0000259" key="7">
    <source>
        <dbReference type="PROSITE" id="PS51007"/>
    </source>
</evidence>
<evidence type="ECO:0000256" key="6">
    <source>
        <dbReference type="SAM" id="Phobius"/>
    </source>
</evidence>
<keyword evidence="6" id="KW-1133">Transmembrane helix</keyword>
<protein>
    <submittedName>
        <fullName evidence="8">Ubiquinol-cytochrome c reductase cytochrome c subunit</fullName>
    </submittedName>
</protein>
<evidence type="ECO:0000256" key="3">
    <source>
        <dbReference type="ARBA" id="ARBA00023004"/>
    </source>
</evidence>
<evidence type="ECO:0000256" key="4">
    <source>
        <dbReference type="PROSITE-ProRule" id="PRU00433"/>
    </source>
</evidence>
<feature type="compositionally biased region" description="Basic and acidic residues" evidence="5">
    <location>
        <begin position="148"/>
        <end position="157"/>
    </location>
</feature>
<evidence type="ECO:0000313" key="8">
    <source>
        <dbReference type="EMBL" id="NYJ37227.1"/>
    </source>
</evidence>
<feature type="transmembrane region" description="Helical" evidence="6">
    <location>
        <begin position="12"/>
        <end position="32"/>
    </location>
</feature>
<evidence type="ECO:0000256" key="1">
    <source>
        <dbReference type="ARBA" id="ARBA00022617"/>
    </source>
</evidence>
<keyword evidence="2 4" id="KW-0479">Metal-binding</keyword>
<dbReference type="SUPFAM" id="SSF46626">
    <property type="entry name" value="Cytochrome c"/>
    <property type="match status" value="2"/>
</dbReference>
<keyword evidence="6" id="KW-0812">Transmembrane</keyword>
<sequence>MKWITARRRHPLAGYVVVILALALFGVGYAALAPTADQAQARTLAADVSSQDDADVDVAEGRAIFDQTCATCHNYDGSGTETGPDLRDVGPAAIDFQVSTGRMPSMNPNAQMPRKDMVMSEQELANLIAYYNAEIRSGEAGAEIPTDVPDHAPDRESFPSPLRSDFEDEESYEEALEEAENEYQAALEAYEAEYDAYIAGADNTDMGMKLYLTNCAHCHSWSGGGGALTDGRWAPEIHDASPREIYEAMVSGPGAMPMFSDTVIEPDEKQELISYVKTLQTEPNAGGPIDLQRVGQVAEGFISWTIGLALIVACAIWITAKQRAHD</sequence>
<dbReference type="InterPro" id="IPR036909">
    <property type="entry name" value="Cyt_c-like_dom_sf"/>
</dbReference>
<evidence type="ECO:0000256" key="5">
    <source>
        <dbReference type="SAM" id="MobiDB-lite"/>
    </source>
</evidence>
<reference evidence="8 9" key="1">
    <citation type="submission" date="2020-07" db="EMBL/GenBank/DDBJ databases">
        <title>Sequencing the genomes of 1000 actinobacteria strains.</title>
        <authorList>
            <person name="Klenk H.-P."/>
        </authorList>
    </citation>
    <scope>NUCLEOTIDE SEQUENCE [LARGE SCALE GENOMIC DNA]</scope>
    <source>
        <strain evidence="8 9">DSM 44442</strain>
    </source>
</reference>
<keyword evidence="9" id="KW-1185">Reference proteome</keyword>
<dbReference type="Gene3D" id="1.10.760.10">
    <property type="entry name" value="Cytochrome c-like domain"/>
    <property type="match status" value="2"/>
</dbReference>
<dbReference type="InterPro" id="IPR009056">
    <property type="entry name" value="Cyt_c-like_dom"/>
</dbReference>
<dbReference type="Proteomes" id="UP000572051">
    <property type="component" value="Unassembled WGS sequence"/>
</dbReference>
<dbReference type="GO" id="GO:0009055">
    <property type="term" value="F:electron transfer activity"/>
    <property type="evidence" value="ECO:0007669"/>
    <property type="project" value="InterPro"/>
</dbReference>
<feature type="domain" description="Cytochrome c" evidence="7">
    <location>
        <begin position="202"/>
        <end position="280"/>
    </location>
</feature>
<feature type="transmembrane region" description="Helical" evidence="6">
    <location>
        <begin position="301"/>
        <end position="320"/>
    </location>
</feature>
<dbReference type="GO" id="GO:0046872">
    <property type="term" value="F:metal ion binding"/>
    <property type="evidence" value="ECO:0007669"/>
    <property type="project" value="UniProtKB-KW"/>
</dbReference>
<organism evidence="8 9">
    <name type="scientific">Nocardiopsis aegyptia</name>
    <dbReference type="NCBI Taxonomy" id="220378"/>
    <lineage>
        <taxon>Bacteria</taxon>
        <taxon>Bacillati</taxon>
        <taxon>Actinomycetota</taxon>
        <taxon>Actinomycetes</taxon>
        <taxon>Streptosporangiales</taxon>
        <taxon>Nocardiopsidaceae</taxon>
        <taxon>Nocardiopsis</taxon>
    </lineage>
</organism>
<feature type="domain" description="Cytochrome c" evidence="7">
    <location>
        <begin position="56"/>
        <end position="135"/>
    </location>
</feature>
<evidence type="ECO:0000313" key="9">
    <source>
        <dbReference type="Proteomes" id="UP000572051"/>
    </source>
</evidence>
<dbReference type="GO" id="GO:0020037">
    <property type="term" value="F:heme binding"/>
    <property type="evidence" value="ECO:0007669"/>
    <property type="project" value="InterPro"/>
</dbReference>